<name>I1CVE9_RHIO9</name>
<keyword evidence="2" id="KW-1185">Reference proteome</keyword>
<dbReference type="VEuPathDB" id="FungiDB:RO3G_16951"/>
<gene>
    <name evidence="1" type="ORF">RO3G_16951</name>
</gene>
<dbReference type="PANTHER" id="PTHR14190">
    <property type="entry name" value="SUPPRESSOR OF ACTIN MUTATIONS 2/VACUOLAR PROTEIN SORTING 52"/>
    <property type="match status" value="1"/>
</dbReference>
<dbReference type="InterPro" id="IPR007258">
    <property type="entry name" value="Vps52"/>
</dbReference>
<evidence type="ECO:0000313" key="2">
    <source>
        <dbReference type="Proteomes" id="UP000009138"/>
    </source>
</evidence>
<accession>I1CVE9</accession>
<evidence type="ECO:0000313" key="1">
    <source>
        <dbReference type="EMBL" id="EIE92429.1"/>
    </source>
</evidence>
<dbReference type="OMA" id="INIHHIM"/>
<dbReference type="GO" id="GO:0006896">
    <property type="term" value="P:Golgi to vacuole transport"/>
    <property type="evidence" value="ECO:0007669"/>
    <property type="project" value="TreeGrafter"/>
</dbReference>
<dbReference type="GO" id="GO:0005829">
    <property type="term" value="C:cytosol"/>
    <property type="evidence" value="ECO:0007669"/>
    <property type="project" value="GOC"/>
</dbReference>
<dbReference type="GO" id="GO:0032456">
    <property type="term" value="P:endocytic recycling"/>
    <property type="evidence" value="ECO:0007669"/>
    <property type="project" value="TreeGrafter"/>
</dbReference>
<dbReference type="GO" id="GO:0019905">
    <property type="term" value="F:syntaxin binding"/>
    <property type="evidence" value="ECO:0007669"/>
    <property type="project" value="TreeGrafter"/>
</dbReference>
<protein>
    <submittedName>
        <fullName evidence="1">Uncharacterized protein</fullName>
    </submittedName>
</protein>
<dbReference type="AlphaFoldDB" id="I1CVE9"/>
<dbReference type="STRING" id="246409.I1CVE9"/>
<dbReference type="GO" id="GO:0042147">
    <property type="term" value="P:retrograde transport, endosome to Golgi"/>
    <property type="evidence" value="ECO:0007669"/>
    <property type="project" value="TreeGrafter"/>
</dbReference>
<proteinExistence type="predicted"/>
<dbReference type="EMBL" id="GG669511">
    <property type="protein sequence ID" value="EIE92429.1"/>
    <property type="molecule type" value="Genomic_DNA"/>
</dbReference>
<dbReference type="PANTHER" id="PTHR14190:SF7">
    <property type="entry name" value="VACUOLAR PROTEIN SORTING-ASSOCIATED PROTEIN 52 HOMOLOG"/>
    <property type="match status" value="1"/>
</dbReference>
<dbReference type="GO" id="GO:0000938">
    <property type="term" value="C:GARP complex"/>
    <property type="evidence" value="ECO:0007669"/>
    <property type="project" value="TreeGrafter"/>
</dbReference>
<reference evidence="1 2" key="1">
    <citation type="journal article" date="2009" name="PLoS Genet.">
        <title>Genomic analysis of the basal lineage fungus Rhizopus oryzae reveals a whole-genome duplication.</title>
        <authorList>
            <person name="Ma L.-J."/>
            <person name="Ibrahim A.S."/>
            <person name="Skory C."/>
            <person name="Grabherr M.G."/>
            <person name="Burger G."/>
            <person name="Butler M."/>
            <person name="Elias M."/>
            <person name="Idnurm A."/>
            <person name="Lang B.F."/>
            <person name="Sone T."/>
            <person name="Abe A."/>
            <person name="Calvo S.E."/>
            <person name="Corrochano L.M."/>
            <person name="Engels R."/>
            <person name="Fu J."/>
            <person name="Hansberg W."/>
            <person name="Kim J.-M."/>
            <person name="Kodira C.D."/>
            <person name="Koehrsen M.J."/>
            <person name="Liu B."/>
            <person name="Miranda-Saavedra D."/>
            <person name="O'Leary S."/>
            <person name="Ortiz-Castellanos L."/>
            <person name="Poulter R."/>
            <person name="Rodriguez-Romero J."/>
            <person name="Ruiz-Herrera J."/>
            <person name="Shen Y.-Q."/>
            <person name="Zeng Q."/>
            <person name="Galagan J."/>
            <person name="Birren B.W."/>
            <person name="Cuomo C.A."/>
            <person name="Wickes B.L."/>
        </authorList>
    </citation>
    <scope>NUCLEOTIDE SEQUENCE [LARGE SCALE GENOMIC DNA]</scope>
    <source>
        <strain evidence="2">RA 99-880 / ATCC MYA-4621 / FGSC 9543 / NRRL 43880</strain>
    </source>
</reference>
<organism evidence="1 2">
    <name type="scientific">Rhizopus delemar (strain RA 99-880 / ATCC MYA-4621 / FGSC 9543 / NRRL 43880)</name>
    <name type="common">Mucormycosis agent</name>
    <name type="synonym">Rhizopus arrhizus var. delemar</name>
    <dbReference type="NCBI Taxonomy" id="246409"/>
    <lineage>
        <taxon>Eukaryota</taxon>
        <taxon>Fungi</taxon>
        <taxon>Fungi incertae sedis</taxon>
        <taxon>Mucoromycota</taxon>
        <taxon>Mucoromycotina</taxon>
        <taxon>Mucoromycetes</taxon>
        <taxon>Mucorales</taxon>
        <taxon>Mucorineae</taxon>
        <taxon>Rhizopodaceae</taxon>
        <taxon>Rhizopus</taxon>
    </lineage>
</organism>
<sequence>MIQCVQKPDTCSIPDLERTSSHFAQTWRQSLRSINASVIQYFSNFKNGTSVLHAVLAQLIVYYTKFLDILEKRGILARLHPVGVQTVMVEIKMFRSTF</sequence>
<dbReference type="GeneID" id="93623916"/>
<dbReference type="RefSeq" id="XP_067527825.1">
    <property type="nucleotide sequence ID" value="XM_067671535.1"/>
</dbReference>
<dbReference type="Proteomes" id="UP000009138">
    <property type="component" value="Unassembled WGS sequence"/>
</dbReference>
<dbReference type="InParanoid" id="I1CVE9"/>